<keyword evidence="7" id="KW-0238">DNA-binding</keyword>
<dbReference type="GO" id="GO:0003677">
    <property type="term" value="F:DNA binding"/>
    <property type="evidence" value="ECO:0007669"/>
    <property type="project" value="UniProtKB-KW"/>
</dbReference>
<comment type="caution">
    <text evidence="12">The sequence shown here is derived from an EMBL/GenBank/DDBJ whole genome shotgun (WGS) entry which is preliminary data.</text>
</comment>
<keyword evidence="4" id="KW-0378">Hydrolase</keyword>
<protein>
    <recommendedName>
        <fullName evidence="9">DNA 5'-3' helicase</fullName>
        <ecNumber evidence="9">5.6.2.3</ecNumber>
    </recommendedName>
</protein>
<sequence length="457" mass="50911">MENQVSQRIYDAAVAVIGSVMIDPSVSGDVFAALRPSDFLAPTYRTIFEAEQQLFLAGKPIDPVAVSAIIGDEYRPVIMDVMELTPTAANCMEYVRLLKQETRLHRLRMLGDKLANAATLDEAASVLEQAGQLSASSTGMTALSLQDGFARFCERQAQPVSYIRFGFSGIDQLVYAELGDYVLLGARPSTGKTMLALQVAAYLSQTYRVGFFSLETKDDKLIDRSMAHLFGMNYGKIKRHALGEADWRMIATQKGRLTQSNLDIIQATGRTAEEIASFARYKRYQVVIVDYIQIVRTAHKGYSRENDVASISNTLANFARDHKVMVLALAQLTRDQEDQKSKTVRAPTLASFRESGSLEQDADIAMLMYLSEPDNRASDRVLRLAKNKEGQVGKVMLAFHGDKQTFTERVIDDNTFRHVSDKPPEVGKPDTWQDVSLAQIPFPEFQQGGKHAQTQRM</sequence>
<evidence type="ECO:0000256" key="2">
    <source>
        <dbReference type="ARBA" id="ARBA00022705"/>
    </source>
</evidence>
<dbReference type="AlphaFoldDB" id="A0A1Y4L4A6"/>
<keyword evidence="2" id="KW-0235">DNA replication</keyword>
<name>A0A1Y4L4A6_9FIRM</name>
<dbReference type="Gene3D" id="3.40.50.300">
    <property type="entry name" value="P-loop containing nucleotide triphosphate hydrolases"/>
    <property type="match status" value="1"/>
</dbReference>
<evidence type="ECO:0000256" key="10">
    <source>
        <dbReference type="ARBA" id="ARBA00048954"/>
    </source>
</evidence>
<evidence type="ECO:0000256" key="3">
    <source>
        <dbReference type="ARBA" id="ARBA00022741"/>
    </source>
</evidence>
<evidence type="ECO:0000256" key="8">
    <source>
        <dbReference type="ARBA" id="ARBA00023235"/>
    </source>
</evidence>
<feature type="domain" description="SF4 helicase" evidence="11">
    <location>
        <begin position="156"/>
        <end position="413"/>
    </location>
</feature>
<accession>A0A1Y4L4A6</accession>
<reference evidence="13" key="1">
    <citation type="submission" date="2017-04" db="EMBL/GenBank/DDBJ databases">
        <title>Function of individual gut microbiota members based on whole genome sequencing of pure cultures obtained from chicken caecum.</title>
        <authorList>
            <person name="Medvecky M."/>
            <person name="Cejkova D."/>
            <person name="Polansky O."/>
            <person name="Karasova D."/>
            <person name="Kubasova T."/>
            <person name="Cizek A."/>
            <person name="Rychlik I."/>
        </authorList>
    </citation>
    <scope>NUCLEOTIDE SEQUENCE [LARGE SCALE GENOMIC DNA]</scope>
    <source>
        <strain evidence="13">An180</strain>
    </source>
</reference>
<evidence type="ECO:0000256" key="5">
    <source>
        <dbReference type="ARBA" id="ARBA00022806"/>
    </source>
</evidence>
<proteinExistence type="inferred from homology"/>
<keyword evidence="6" id="KW-0067">ATP-binding</keyword>
<dbReference type="EMBL" id="NFKK01000020">
    <property type="protein sequence ID" value="OUP51574.1"/>
    <property type="molecule type" value="Genomic_DNA"/>
</dbReference>
<dbReference type="InterPro" id="IPR007694">
    <property type="entry name" value="DNA_helicase_DnaB-like_C"/>
</dbReference>
<evidence type="ECO:0000259" key="11">
    <source>
        <dbReference type="PROSITE" id="PS51199"/>
    </source>
</evidence>
<dbReference type="InterPro" id="IPR027417">
    <property type="entry name" value="P-loop_NTPase"/>
</dbReference>
<dbReference type="PANTHER" id="PTHR30153:SF2">
    <property type="entry name" value="REPLICATIVE DNA HELICASE"/>
    <property type="match status" value="1"/>
</dbReference>
<dbReference type="GO" id="GO:0043139">
    <property type="term" value="F:5'-3' DNA helicase activity"/>
    <property type="evidence" value="ECO:0007669"/>
    <property type="project" value="UniProtKB-EC"/>
</dbReference>
<dbReference type="Pfam" id="PF03796">
    <property type="entry name" value="DnaB_C"/>
    <property type="match status" value="1"/>
</dbReference>
<evidence type="ECO:0000256" key="6">
    <source>
        <dbReference type="ARBA" id="ARBA00022840"/>
    </source>
</evidence>
<dbReference type="Pfam" id="PF00772">
    <property type="entry name" value="DnaB"/>
    <property type="match status" value="1"/>
</dbReference>
<evidence type="ECO:0000313" key="13">
    <source>
        <dbReference type="Proteomes" id="UP000195897"/>
    </source>
</evidence>
<keyword evidence="3" id="KW-0547">Nucleotide-binding</keyword>
<keyword evidence="8" id="KW-0413">Isomerase</keyword>
<dbReference type="InterPro" id="IPR007693">
    <property type="entry name" value="DNA_helicase_DnaB-like_N"/>
</dbReference>
<dbReference type="RefSeq" id="WP_087374364.1">
    <property type="nucleotide sequence ID" value="NZ_NFKK01000020.1"/>
</dbReference>
<dbReference type="GO" id="GO:0005829">
    <property type="term" value="C:cytosol"/>
    <property type="evidence" value="ECO:0007669"/>
    <property type="project" value="TreeGrafter"/>
</dbReference>
<dbReference type="PROSITE" id="PS51199">
    <property type="entry name" value="SF4_HELICASE"/>
    <property type="match status" value="1"/>
</dbReference>
<keyword evidence="5" id="KW-0347">Helicase</keyword>
<evidence type="ECO:0000256" key="4">
    <source>
        <dbReference type="ARBA" id="ARBA00022801"/>
    </source>
</evidence>
<evidence type="ECO:0000256" key="7">
    <source>
        <dbReference type="ARBA" id="ARBA00023125"/>
    </source>
</evidence>
<dbReference type="SUPFAM" id="SSF48024">
    <property type="entry name" value="N-terminal domain of DnaB helicase"/>
    <property type="match status" value="1"/>
</dbReference>
<dbReference type="EC" id="5.6.2.3" evidence="9"/>
<dbReference type="PANTHER" id="PTHR30153">
    <property type="entry name" value="REPLICATIVE DNA HELICASE DNAB"/>
    <property type="match status" value="1"/>
</dbReference>
<dbReference type="InterPro" id="IPR016136">
    <property type="entry name" value="DNA_helicase_N/primase_C"/>
</dbReference>
<gene>
    <name evidence="12" type="ORF">B5F17_12670</name>
</gene>
<dbReference type="GO" id="GO:0016787">
    <property type="term" value="F:hydrolase activity"/>
    <property type="evidence" value="ECO:0007669"/>
    <property type="project" value="UniProtKB-KW"/>
</dbReference>
<evidence type="ECO:0000256" key="9">
    <source>
        <dbReference type="ARBA" id="ARBA00044969"/>
    </source>
</evidence>
<dbReference type="Gene3D" id="1.10.860.10">
    <property type="entry name" value="DNAb Helicase, Chain A"/>
    <property type="match status" value="1"/>
</dbReference>
<evidence type="ECO:0000256" key="1">
    <source>
        <dbReference type="ARBA" id="ARBA00008428"/>
    </source>
</evidence>
<dbReference type="SUPFAM" id="SSF52540">
    <property type="entry name" value="P-loop containing nucleoside triphosphate hydrolases"/>
    <property type="match status" value="1"/>
</dbReference>
<dbReference type="GO" id="GO:0006260">
    <property type="term" value="P:DNA replication"/>
    <property type="evidence" value="ECO:0007669"/>
    <property type="project" value="UniProtKB-KW"/>
</dbReference>
<dbReference type="Proteomes" id="UP000195897">
    <property type="component" value="Unassembled WGS sequence"/>
</dbReference>
<organism evidence="12 13">
    <name type="scientific">Butyricicoccus pullicaecorum</name>
    <dbReference type="NCBI Taxonomy" id="501571"/>
    <lineage>
        <taxon>Bacteria</taxon>
        <taxon>Bacillati</taxon>
        <taxon>Bacillota</taxon>
        <taxon>Clostridia</taxon>
        <taxon>Eubacteriales</taxon>
        <taxon>Butyricicoccaceae</taxon>
        <taxon>Butyricicoccus</taxon>
    </lineage>
</organism>
<dbReference type="InterPro" id="IPR036185">
    <property type="entry name" value="DNA_heli_DnaB-like_N_sf"/>
</dbReference>
<dbReference type="GO" id="GO:0005524">
    <property type="term" value="F:ATP binding"/>
    <property type="evidence" value="ECO:0007669"/>
    <property type="project" value="UniProtKB-KW"/>
</dbReference>
<comment type="catalytic activity">
    <reaction evidence="10">
        <text>ATP + H2O = ADP + phosphate + H(+)</text>
        <dbReference type="Rhea" id="RHEA:13065"/>
        <dbReference type="ChEBI" id="CHEBI:15377"/>
        <dbReference type="ChEBI" id="CHEBI:15378"/>
        <dbReference type="ChEBI" id="CHEBI:30616"/>
        <dbReference type="ChEBI" id="CHEBI:43474"/>
        <dbReference type="ChEBI" id="CHEBI:456216"/>
        <dbReference type="EC" id="5.6.2.3"/>
    </reaction>
</comment>
<evidence type="ECO:0000313" key="12">
    <source>
        <dbReference type="EMBL" id="OUP51574.1"/>
    </source>
</evidence>
<comment type="similarity">
    <text evidence="1">Belongs to the helicase family. DnaB subfamily.</text>
</comment>